<dbReference type="EMBL" id="QLMI01000001">
    <property type="protein sequence ID" value="RAK25349.1"/>
    <property type="molecule type" value="Genomic_DNA"/>
</dbReference>
<comment type="caution">
    <text evidence="1">The sequence shown here is derived from an EMBL/GenBank/DDBJ whole genome shotgun (WGS) entry which is preliminary data.</text>
</comment>
<proteinExistence type="predicted"/>
<protein>
    <submittedName>
        <fullName evidence="1">Uncharacterized protein</fullName>
    </submittedName>
</protein>
<reference evidence="1 2" key="1">
    <citation type="submission" date="2018-06" db="EMBL/GenBank/DDBJ databases">
        <title>Genomic Encyclopedia of Type Strains, Phase III (KMG-III): the genomes of soil and plant-associated and newly described type strains.</title>
        <authorList>
            <person name="Whitman W."/>
        </authorList>
    </citation>
    <scope>NUCLEOTIDE SEQUENCE [LARGE SCALE GENOMIC DNA]</scope>
    <source>
        <strain evidence="1 2">CGMCC 1.12398</strain>
    </source>
</reference>
<gene>
    <name evidence="1" type="ORF">B0I03_101523</name>
</gene>
<organism evidence="1 2">
    <name type="scientific">Flavobacterium aquaticum</name>
    <dbReference type="NCBI Taxonomy" id="1236486"/>
    <lineage>
        <taxon>Bacteria</taxon>
        <taxon>Pseudomonadati</taxon>
        <taxon>Bacteroidota</taxon>
        <taxon>Flavobacteriia</taxon>
        <taxon>Flavobacteriales</taxon>
        <taxon>Flavobacteriaceae</taxon>
        <taxon>Flavobacterium</taxon>
    </lineage>
</organism>
<name>A0A327Z4N5_9FLAO</name>
<evidence type="ECO:0000313" key="2">
    <source>
        <dbReference type="Proteomes" id="UP000249620"/>
    </source>
</evidence>
<keyword evidence="2" id="KW-1185">Reference proteome</keyword>
<evidence type="ECO:0000313" key="1">
    <source>
        <dbReference type="EMBL" id="RAK25349.1"/>
    </source>
</evidence>
<dbReference type="AlphaFoldDB" id="A0A327Z4N5"/>
<dbReference type="Proteomes" id="UP000249620">
    <property type="component" value="Unassembled WGS sequence"/>
</dbReference>
<accession>A0A327Z4N5</accession>
<sequence length="58" mass="6873">MCLKKSIKPHRNIENYFGVRHSIIFRHSYEISEKYNVRSSGLTILNIKDMFLCGQKNN</sequence>